<dbReference type="Pfam" id="PF01583">
    <property type="entry name" value="APS_kinase"/>
    <property type="match status" value="1"/>
</dbReference>
<dbReference type="GO" id="GO:0019379">
    <property type="term" value="P:sulfate assimilation, phosphoadenylyl sulfate reduction by phosphoadenylyl-sulfate reductase (thioredoxin)"/>
    <property type="evidence" value="ECO:0007669"/>
    <property type="project" value="TreeGrafter"/>
</dbReference>
<dbReference type="GO" id="GO:0005524">
    <property type="term" value="F:ATP binding"/>
    <property type="evidence" value="ECO:0007669"/>
    <property type="project" value="UniProtKB-KW"/>
</dbReference>
<dbReference type="EMBL" id="QUBQ01000001">
    <property type="protein sequence ID" value="REK76888.1"/>
    <property type="molecule type" value="Genomic_DNA"/>
</dbReference>
<evidence type="ECO:0000256" key="3">
    <source>
        <dbReference type="ARBA" id="ARBA00022679"/>
    </source>
</evidence>
<dbReference type="Gene3D" id="3.40.50.300">
    <property type="entry name" value="P-loop containing nucleotide triphosphate hydrolases"/>
    <property type="match status" value="1"/>
</dbReference>
<comment type="catalytic activity">
    <reaction evidence="1 6">
        <text>adenosine 5'-phosphosulfate + ATP = 3'-phosphoadenylyl sulfate + ADP + H(+)</text>
        <dbReference type="Rhea" id="RHEA:24152"/>
        <dbReference type="ChEBI" id="CHEBI:15378"/>
        <dbReference type="ChEBI" id="CHEBI:30616"/>
        <dbReference type="ChEBI" id="CHEBI:58243"/>
        <dbReference type="ChEBI" id="CHEBI:58339"/>
        <dbReference type="ChEBI" id="CHEBI:456216"/>
        <dbReference type="EC" id="2.7.1.25"/>
    </reaction>
</comment>
<dbReference type="PANTHER" id="PTHR42700">
    <property type="entry name" value="SULFATE ADENYLYLTRANSFERASE"/>
    <property type="match status" value="1"/>
</dbReference>
<keyword evidence="4 6" id="KW-0547">Nucleotide-binding</keyword>
<comment type="pathway">
    <text evidence="6">Sulfur metabolism; hydrogen sulfide biosynthesis; sulfite from sulfate: step 2/3.</text>
</comment>
<evidence type="ECO:0000313" key="8">
    <source>
        <dbReference type="EMBL" id="REK76888.1"/>
    </source>
</evidence>
<comment type="caution">
    <text evidence="8">The sequence shown here is derived from an EMBL/GenBank/DDBJ whole genome shotgun (WGS) entry which is preliminary data.</text>
</comment>
<dbReference type="InterPro" id="IPR059117">
    <property type="entry name" value="APS_kinase_dom"/>
</dbReference>
<feature type="domain" description="APS kinase" evidence="7">
    <location>
        <begin position="28"/>
        <end position="177"/>
    </location>
</feature>
<comment type="similarity">
    <text evidence="6">Belongs to the APS kinase family.</text>
</comment>
<dbReference type="GO" id="GO:0004781">
    <property type="term" value="F:sulfate adenylyltransferase (ATP) activity"/>
    <property type="evidence" value="ECO:0007669"/>
    <property type="project" value="TreeGrafter"/>
</dbReference>
<dbReference type="CDD" id="cd02027">
    <property type="entry name" value="APSK"/>
    <property type="match status" value="1"/>
</dbReference>
<dbReference type="InterPro" id="IPR027417">
    <property type="entry name" value="P-loop_NTPase"/>
</dbReference>
<reference evidence="8 9" key="1">
    <citation type="submission" date="2018-08" db="EMBL/GenBank/DDBJ databases">
        <title>Paenibacillus sp. M4BSY-1, whole genome shotgun sequence.</title>
        <authorList>
            <person name="Tuo L."/>
        </authorList>
    </citation>
    <scope>NUCLEOTIDE SEQUENCE [LARGE SCALE GENOMIC DNA]</scope>
    <source>
        <strain evidence="8 9">M4BSY-1</strain>
    </source>
</reference>
<dbReference type="Proteomes" id="UP000261905">
    <property type="component" value="Unassembled WGS sequence"/>
</dbReference>
<keyword evidence="5 6" id="KW-0067">ATP-binding</keyword>
<evidence type="ECO:0000256" key="1">
    <source>
        <dbReference type="ARBA" id="ARBA00001823"/>
    </source>
</evidence>
<dbReference type="GO" id="GO:0005737">
    <property type="term" value="C:cytoplasm"/>
    <property type="evidence" value="ECO:0007669"/>
    <property type="project" value="TreeGrafter"/>
</dbReference>
<dbReference type="GO" id="GO:0010134">
    <property type="term" value="P:sulfate assimilation via adenylyl sulfate reduction"/>
    <property type="evidence" value="ECO:0007669"/>
    <property type="project" value="TreeGrafter"/>
</dbReference>
<dbReference type="AlphaFoldDB" id="A0A371PL18"/>
<dbReference type="NCBIfam" id="TIGR00455">
    <property type="entry name" value="apsK"/>
    <property type="match status" value="1"/>
</dbReference>
<evidence type="ECO:0000256" key="6">
    <source>
        <dbReference type="RuleBase" id="RU004347"/>
    </source>
</evidence>
<evidence type="ECO:0000259" key="7">
    <source>
        <dbReference type="Pfam" id="PF01583"/>
    </source>
</evidence>
<dbReference type="PANTHER" id="PTHR42700:SF1">
    <property type="entry name" value="SULFATE ADENYLYLTRANSFERASE"/>
    <property type="match status" value="1"/>
</dbReference>
<comment type="function">
    <text evidence="6">Catalyzes the synthesis of activated sulfate.</text>
</comment>
<keyword evidence="6 8" id="KW-0418">Kinase</keyword>
<dbReference type="SUPFAM" id="SSF52540">
    <property type="entry name" value="P-loop containing nucleoside triphosphate hydrolases"/>
    <property type="match status" value="1"/>
</dbReference>
<sequence length="210" mass="23890">MLYCISSIGRRKQYMNRQEREYINGHRGGIYWFIGLSGSGKTTLALAAERELVTKHGMRCVVLDGDRLRKGLNRDLGFSDADRSENLRRAAEVAQLFLEQGFVVLVSMITPYESFRRKLKQQFASDDYAEIYVMCSLAACERRDPKGLYRKARAGDIPNFTGINALFEPPVQPDLTIHTDGNEFNACIAELVTFIEIHATQKSDERKDEV</sequence>
<dbReference type="EC" id="2.7.1.25" evidence="2 6"/>
<evidence type="ECO:0000313" key="9">
    <source>
        <dbReference type="Proteomes" id="UP000261905"/>
    </source>
</evidence>
<name>A0A371PL18_9BACL</name>
<organism evidence="8 9">
    <name type="scientific">Paenibacillus paeoniae</name>
    <dbReference type="NCBI Taxonomy" id="2292705"/>
    <lineage>
        <taxon>Bacteria</taxon>
        <taxon>Bacillati</taxon>
        <taxon>Bacillota</taxon>
        <taxon>Bacilli</taxon>
        <taxon>Bacillales</taxon>
        <taxon>Paenibacillaceae</taxon>
        <taxon>Paenibacillus</taxon>
    </lineage>
</organism>
<proteinExistence type="inferred from homology"/>
<dbReference type="NCBIfam" id="NF003013">
    <property type="entry name" value="PRK03846.1"/>
    <property type="match status" value="1"/>
</dbReference>
<dbReference type="GO" id="GO:0070814">
    <property type="term" value="P:hydrogen sulfide biosynthetic process"/>
    <property type="evidence" value="ECO:0007669"/>
    <property type="project" value="UniProtKB-UniPathway"/>
</dbReference>
<evidence type="ECO:0000256" key="4">
    <source>
        <dbReference type="ARBA" id="ARBA00022741"/>
    </source>
</evidence>
<dbReference type="InterPro" id="IPR050512">
    <property type="entry name" value="Sulf_AdTrans/APS_kinase"/>
</dbReference>
<accession>A0A371PL18</accession>
<protein>
    <recommendedName>
        <fullName evidence="2 6">Adenylyl-sulfate kinase</fullName>
        <ecNumber evidence="2 6">2.7.1.25</ecNumber>
    </recommendedName>
</protein>
<dbReference type="OrthoDB" id="9804504at2"/>
<dbReference type="InterPro" id="IPR002891">
    <property type="entry name" value="APS"/>
</dbReference>
<keyword evidence="9" id="KW-1185">Reference proteome</keyword>
<gene>
    <name evidence="8" type="primary">cysC</name>
    <name evidence="8" type="ORF">DX130_07660</name>
</gene>
<evidence type="ECO:0000256" key="2">
    <source>
        <dbReference type="ARBA" id="ARBA00012121"/>
    </source>
</evidence>
<dbReference type="GO" id="GO:0004020">
    <property type="term" value="F:adenylylsulfate kinase activity"/>
    <property type="evidence" value="ECO:0007669"/>
    <property type="project" value="UniProtKB-EC"/>
</dbReference>
<dbReference type="UniPathway" id="UPA00140">
    <property type="reaction ID" value="UER00205"/>
</dbReference>
<keyword evidence="3 6" id="KW-0808">Transferase</keyword>
<evidence type="ECO:0000256" key="5">
    <source>
        <dbReference type="ARBA" id="ARBA00022840"/>
    </source>
</evidence>